<dbReference type="Pfam" id="PF00440">
    <property type="entry name" value="TetR_N"/>
    <property type="match status" value="1"/>
</dbReference>
<reference evidence="3 4" key="1">
    <citation type="submission" date="2021-03" db="EMBL/GenBank/DDBJ databases">
        <title>Sequencing the genomes of 1000 actinobacteria strains.</title>
        <authorList>
            <person name="Klenk H.-P."/>
        </authorList>
    </citation>
    <scope>NUCLEOTIDE SEQUENCE [LARGE SCALE GENOMIC DNA]</scope>
    <source>
        <strain evidence="3 4">DSM 46670</strain>
    </source>
</reference>
<dbReference type="SUPFAM" id="SSF46689">
    <property type="entry name" value="Homeodomain-like"/>
    <property type="match status" value="1"/>
</dbReference>
<keyword evidence="4" id="KW-1185">Reference proteome</keyword>
<organism evidence="3 4">
    <name type="scientific">Kibdelosporangium banguiense</name>
    <dbReference type="NCBI Taxonomy" id="1365924"/>
    <lineage>
        <taxon>Bacteria</taxon>
        <taxon>Bacillati</taxon>
        <taxon>Actinomycetota</taxon>
        <taxon>Actinomycetes</taxon>
        <taxon>Pseudonocardiales</taxon>
        <taxon>Pseudonocardiaceae</taxon>
        <taxon>Kibdelosporangium</taxon>
    </lineage>
</organism>
<name>A0ABS4TZW5_9PSEU</name>
<accession>A0ABS4TZW5</accession>
<dbReference type="RefSeq" id="WP_209646244.1">
    <property type="nucleotide sequence ID" value="NZ_JAGINW010000001.1"/>
</dbReference>
<keyword evidence="1" id="KW-0238">DNA-binding</keyword>
<feature type="domain" description="HTH tetR-type" evidence="2">
    <location>
        <begin position="22"/>
        <end position="59"/>
    </location>
</feature>
<protein>
    <submittedName>
        <fullName evidence="3">AcrR family transcriptional regulator</fullName>
    </submittedName>
</protein>
<gene>
    <name evidence="3" type="ORF">JOF56_009841</name>
</gene>
<evidence type="ECO:0000256" key="1">
    <source>
        <dbReference type="ARBA" id="ARBA00023125"/>
    </source>
</evidence>
<dbReference type="InterPro" id="IPR009057">
    <property type="entry name" value="Homeodomain-like_sf"/>
</dbReference>
<evidence type="ECO:0000259" key="2">
    <source>
        <dbReference type="Pfam" id="PF00440"/>
    </source>
</evidence>
<dbReference type="Gene3D" id="1.10.357.10">
    <property type="entry name" value="Tetracycline Repressor, domain 2"/>
    <property type="match status" value="1"/>
</dbReference>
<proteinExistence type="predicted"/>
<comment type="caution">
    <text evidence="3">The sequence shown here is derived from an EMBL/GenBank/DDBJ whole genome shotgun (WGS) entry which is preliminary data.</text>
</comment>
<sequence length="204" mass="22316">MTGGDLRAARRRATTLNIETIAVELALEMGSDAVTVEAICERALISPRTFYNYFTSRDAALIGEGWPQPSPESVARFLAGGTDGLLSDLVELCAGTGPKTEAERVLLERRMKLIEQEPAWAEKSMANFGEALDMMANIVLSRLETAGRSVEDEPDLYEVAKLSVMLTGAVLHTTTHGNPMVGEVDREEMNRVVDLARRTMKGML</sequence>
<evidence type="ECO:0000313" key="4">
    <source>
        <dbReference type="Proteomes" id="UP001519332"/>
    </source>
</evidence>
<dbReference type="EMBL" id="JAGINW010000001">
    <property type="protein sequence ID" value="MBP2329456.1"/>
    <property type="molecule type" value="Genomic_DNA"/>
</dbReference>
<dbReference type="Proteomes" id="UP001519332">
    <property type="component" value="Unassembled WGS sequence"/>
</dbReference>
<evidence type="ECO:0000313" key="3">
    <source>
        <dbReference type="EMBL" id="MBP2329456.1"/>
    </source>
</evidence>
<dbReference type="InterPro" id="IPR001647">
    <property type="entry name" value="HTH_TetR"/>
</dbReference>